<dbReference type="InterPro" id="IPR001205">
    <property type="entry name" value="RNA-dir_pol_C"/>
</dbReference>
<protein>
    <submittedName>
        <fullName evidence="5">RdRp</fullName>
    </submittedName>
</protein>
<name>A0A1L3KLR1_9VIRU</name>
<dbReference type="InterPro" id="IPR007094">
    <property type="entry name" value="RNA-dir_pol_PSvirus"/>
</dbReference>
<dbReference type="Pfam" id="PF00680">
    <property type="entry name" value="RdRP_1"/>
    <property type="match status" value="1"/>
</dbReference>
<reference evidence="5" key="1">
    <citation type="journal article" date="2016" name="Nature">
        <title>Redefining the invertebrate RNA virosphere.</title>
        <authorList>
            <person name="Shi M."/>
            <person name="Lin X.D."/>
            <person name="Tian J.H."/>
            <person name="Chen L.J."/>
            <person name="Chen X."/>
            <person name="Li C.X."/>
            <person name="Qin X.C."/>
            <person name="Li J."/>
            <person name="Cao J.P."/>
            <person name="Eden J.S."/>
            <person name="Buchmann J."/>
            <person name="Wang W."/>
            <person name="Xu J."/>
            <person name="Holmes E.C."/>
            <person name="Zhang Y.Z."/>
        </authorList>
    </citation>
    <scope>NUCLEOTIDE SEQUENCE</scope>
    <source>
        <strain evidence="5">WLJQ59225</strain>
    </source>
</reference>
<accession>A0A1L3KLR1</accession>
<dbReference type="GO" id="GO:0006351">
    <property type="term" value="P:DNA-templated transcription"/>
    <property type="evidence" value="ECO:0007669"/>
    <property type="project" value="InterPro"/>
</dbReference>
<evidence type="ECO:0000313" key="5">
    <source>
        <dbReference type="EMBL" id="APG78348.1"/>
    </source>
</evidence>
<dbReference type="GO" id="GO:0039694">
    <property type="term" value="P:viral RNA genome replication"/>
    <property type="evidence" value="ECO:0007669"/>
    <property type="project" value="InterPro"/>
</dbReference>
<organism evidence="5">
    <name type="scientific">Wenling partiti-like virus 5</name>
    <dbReference type="NCBI Taxonomy" id="1923523"/>
    <lineage>
        <taxon>Viruses</taxon>
        <taxon>Riboviria</taxon>
    </lineage>
</organism>
<dbReference type="InterPro" id="IPR043502">
    <property type="entry name" value="DNA/RNA_pol_sf"/>
</dbReference>
<evidence type="ECO:0000256" key="1">
    <source>
        <dbReference type="ARBA" id="ARBA00022679"/>
    </source>
</evidence>
<keyword evidence="1" id="KW-0808">Transferase</keyword>
<dbReference type="GO" id="GO:0003723">
    <property type="term" value="F:RNA binding"/>
    <property type="evidence" value="ECO:0007669"/>
    <property type="project" value="InterPro"/>
</dbReference>
<dbReference type="EMBL" id="KX884233">
    <property type="protein sequence ID" value="APG78348.1"/>
    <property type="molecule type" value="Genomic_RNA"/>
</dbReference>
<feature type="domain" description="RdRp catalytic" evidence="4">
    <location>
        <begin position="200"/>
        <end position="314"/>
    </location>
</feature>
<dbReference type="PROSITE" id="PS50507">
    <property type="entry name" value="RDRP_SSRNA_POS"/>
    <property type="match status" value="1"/>
</dbReference>
<evidence type="ECO:0000256" key="3">
    <source>
        <dbReference type="ARBA" id="ARBA00022953"/>
    </source>
</evidence>
<dbReference type="GO" id="GO:0003968">
    <property type="term" value="F:RNA-directed RNA polymerase activity"/>
    <property type="evidence" value="ECO:0007669"/>
    <property type="project" value="InterPro"/>
</dbReference>
<keyword evidence="3" id="KW-0693">Viral RNA replication</keyword>
<evidence type="ECO:0000256" key="2">
    <source>
        <dbReference type="ARBA" id="ARBA00022695"/>
    </source>
</evidence>
<proteinExistence type="predicted"/>
<sequence>MRKQDLGNLYPLFLKAKRQGWRRSRPSKSTFQEWQTKLAARQTVAKYVEWDIPRWKDATRLLSKDLQNLRCDTIALKTAINSFSTLGNSPGLDPVTLKREWSSKGDVPWSDVQTLYSQLKRGYLRGVAPFSVAFRSHLVRGDENKARIILVAPAAFTVVEKKWADPLFKALKATTYPKHWACGFDYFKGDGNQIVSMFGEEATSLDWSAFDLSPPTWMIRDIFDCMKSAFTMSGDEERVFDAVSAIHQRCLVKHGDSDPVVMRGGIKTGTAFTHILGTLLNVCMMYYIFGQSRQFLCYGDDTLVTPSDPAKVSRWVRKHSSFTLNSRKCRRREIHWLGLAFRNNDWVLIDRDKRMAQMFFPENGTNDPEGFYKNVQSHLVSCGNDPIGLDLIKYLEDQGYSKVLDTRSLGPYKSRYLDKCKAPDVVAMMTRLKICL</sequence>
<dbReference type="SUPFAM" id="SSF56672">
    <property type="entry name" value="DNA/RNA polymerases"/>
    <property type="match status" value="1"/>
</dbReference>
<evidence type="ECO:0000259" key="4">
    <source>
        <dbReference type="PROSITE" id="PS50507"/>
    </source>
</evidence>
<keyword evidence="2" id="KW-0548">Nucleotidyltransferase</keyword>